<dbReference type="EMBL" id="MT631579">
    <property type="protein sequence ID" value="QNO54428.1"/>
    <property type="molecule type" value="Genomic_DNA"/>
</dbReference>
<name>A0A7G9Z2E4_9EURY</name>
<protein>
    <submittedName>
        <fullName evidence="2">Uncharacterized protein</fullName>
    </submittedName>
</protein>
<organism evidence="2">
    <name type="scientific">Candidatus Methanophaga sp. ANME-1 ERB7</name>
    <dbReference type="NCBI Taxonomy" id="2759913"/>
    <lineage>
        <taxon>Archaea</taxon>
        <taxon>Methanobacteriati</taxon>
        <taxon>Methanobacteriota</taxon>
        <taxon>Stenosarchaea group</taxon>
        <taxon>Methanomicrobia</taxon>
        <taxon>Candidatus Methanophagales</taxon>
        <taxon>Candidatus Methanophagaceae</taxon>
        <taxon>Candidatus Methanophaga</taxon>
    </lineage>
</organism>
<accession>A0A7G9Z2E4</accession>
<sequence>MSKKEAEGFEEISENLRPLKKPLHAMAALIGGGGIIIALIIVFMVNDTVDKLEGSTLANLDAAMRTLDDLEVMIATTEVEVDRMSGNLGTVQASMDFLSEGVKGSGETIGAMGNELSVFSILGGDFSEYAVGLNQSGEDLVESSRGLREVGDSLAGHEEGLAGLKAGFATIRGDISNQKAQIASLRSGIESVFGTVKIVNILLFFLIVIMLSVPVINSMAGII</sequence>
<keyword evidence="1" id="KW-1133">Transmembrane helix</keyword>
<feature type="transmembrane region" description="Helical" evidence="1">
    <location>
        <begin position="201"/>
        <end position="222"/>
    </location>
</feature>
<evidence type="ECO:0000313" key="2">
    <source>
        <dbReference type="EMBL" id="QNO54428.1"/>
    </source>
</evidence>
<gene>
    <name evidence="2" type="ORF">IPKNHHKO_00002</name>
</gene>
<evidence type="ECO:0000256" key="1">
    <source>
        <dbReference type="SAM" id="Phobius"/>
    </source>
</evidence>
<proteinExistence type="predicted"/>
<keyword evidence="1" id="KW-0472">Membrane</keyword>
<keyword evidence="1" id="KW-0812">Transmembrane</keyword>
<dbReference type="AlphaFoldDB" id="A0A7G9Z2E4"/>
<reference evidence="2" key="1">
    <citation type="submission" date="2020-06" db="EMBL/GenBank/DDBJ databases">
        <title>Unique genomic features of the anaerobic methanotrophic archaea.</title>
        <authorList>
            <person name="Chadwick G.L."/>
            <person name="Skennerton C.T."/>
            <person name="Laso-Perez R."/>
            <person name="Leu A.O."/>
            <person name="Speth D.R."/>
            <person name="Yu H."/>
            <person name="Morgan-Lang C."/>
            <person name="Hatzenpichler R."/>
            <person name="Goudeau D."/>
            <person name="Malmstrom R."/>
            <person name="Brazelton W.J."/>
            <person name="Woyke T."/>
            <person name="Hallam S.J."/>
            <person name="Tyson G.W."/>
            <person name="Wegener G."/>
            <person name="Boetius A."/>
            <person name="Orphan V."/>
        </authorList>
    </citation>
    <scope>NUCLEOTIDE SEQUENCE</scope>
</reference>
<feature type="transmembrane region" description="Helical" evidence="1">
    <location>
        <begin position="23"/>
        <end position="45"/>
    </location>
</feature>